<reference evidence="1" key="2">
    <citation type="submission" date="2021-06" db="EMBL/GenBank/DDBJ databases">
        <authorList>
            <person name="Rogers T.H."/>
            <person name="Ramsay J.P."/>
            <person name="Wang P."/>
            <person name="Terpolilli J."/>
        </authorList>
    </citation>
    <scope>NUCLEOTIDE SEQUENCE</scope>
    <source>
        <strain evidence="1">WSM5005</strain>
        <plasmid evidence="1">pl3WSM5005</plasmid>
    </source>
</reference>
<dbReference type="Proteomes" id="UP000179860">
    <property type="component" value="Plasmid pl3WSM5005"/>
</dbReference>
<geneLocation type="plasmid" evidence="1 2">
    <name>pl3WSM5005</name>
</geneLocation>
<evidence type="ECO:0000313" key="1">
    <source>
        <dbReference type="EMBL" id="APA90280.1"/>
    </source>
</evidence>
<accession>A0ACA8AX50</accession>
<reference evidence="1" key="1">
    <citation type="submission" date="2016-09" db="EMBL/GenBank/DDBJ databases">
        <title>The Complete Genome of Burkholderia sprentiae wsm5005.</title>
        <authorList>
            <person name="De Meyer S."/>
            <person name="Wang P."/>
            <person name="Terpolilli J."/>
        </authorList>
    </citation>
    <scope>NUCLEOTIDE SEQUENCE</scope>
    <source>
        <strain evidence="1">WSM5005</strain>
        <plasmid evidence="1">pl3WSM5005</plasmid>
    </source>
</reference>
<dbReference type="EMBL" id="CP017564">
    <property type="protein sequence ID" value="APA90280.1"/>
    <property type="molecule type" value="Genomic_DNA"/>
</dbReference>
<evidence type="ECO:0000313" key="2">
    <source>
        <dbReference type="Proteomes" id="UP000179860"/>
    </source>
</evidence>
<keyword evidence="2" id="KW-1185">Reference proteome</keyword>
<sequence length="124" mass="13924">MTLYTYVSDARDERYSRPLPNGDAPYFVLLETDVPPQEIQIRRLMAAVGVFEGIKRGFSFAHRLFGGSEEYRENEKRLDAALAELLSVARSTPEHTAALRRVLNAELERGTSLCHSLANLAEKA</sequence>
<gene>
    <name evidence="1" type="ORF">BJG93_34780</name>
</gene>
<keyword evidence="1" id="KW-0614">Plasmid</keyword>
<proteinExistence type="predicted"/>
<protein>
    <submittedName>
        <fullName evidence="1">Uncharacterized protein</fullName>
    </submittedName>
</protein>
<organism evidence="1 2">
    <name type="scientific">Paraburkholderia sprentiae WSM5005</name>
    <dbReference type="NCBI Taxonomy" id="754502"/>
    <lineage>
        <taxon>Bacteria</taxon>
        <taxon>Pseudomonadati</taxon>
        <taxon>Pseudomonadota</taxon>
        <taxon>Betaproteobacteria</taxon>
        <taxon>Burkholderiales</taxon>
        <taxon>Burkholderiaceae</taxon>
        <taxon>Paraburkholderia</taxon>
    </lineage>
</organism>
<name>A0ACA8AX50_9BURK</name>